<evidence type="ECO:0000313" key="1">
    <source>
        <dbReference type="EMBL" id="MBC8579907.1"/>
    </source>
</evidence>
<comment type="caution">
    <text evidence="1">The sequence shown here is derived from an EMBL/GenBank/DDBJ whole genome shotgun (WGS) entry which is preliminary data.</text>
</comment>
<name>A0A926IDM8_9FIRM</name>
<keyword evidence="2" id="KW-1185">Reference proteome</keyword>
<reference evidence="1" key="1">
    <citation type="submission" date="2020-08" db="EMBL/GenBank/DDBJ databases">
        <title>Genome public.</title>
        <authorList>
            <person name="Liu C."/>
            <person name="Sun Q."/>
        </authorList>
    </citation>
    <scope>NUCLEOTIDE SEQUENCE</scope>
    <source>
        <strain evidence="1">NSJ-12</strain>
    </source>
</reference>
<dbReference type="Proteomes" id="UP000655830">
    <property type="component" value="Unassembled WGS sequence"/>
</dbReference>
<proteinExistence type="predicted"/>
<gene>
    <name evidence="1" type="ORF">H8718_10260</name>
</gene>
<dbReference type="AlphaFoldDB" id="A0A926IDM8"/>
<accession>A0A926IDM8</accession>
<protein>
    <submittedName>
        <fullName evidence="1">DUF2634 domain-containing protein</fullName>
    </submittedName>
</protein>
<dbReference type="Pfam" id="PF10934">
    <property type="entry name" value="Sheath_initiator"/>
    <property type="match status" value="1"/>
</dbReference>
<dbReference type="EMBL" id="JACRSY010000015">
    <property type="protein sequence ID" value="MBC8579907.1"/>
    <property type="molecule type" value="Genomic_DNA"/>
</dbReference>
<dbReference type="InterPro" id="IPR020288">
    <property type="entry name" value="Sheath_initiator"/>
</dbReference>
<dbReference type="SUPFAM" id="SSF160719">
    <property type="entry name" value="gpW/gp25-like"/>
    <property type="match status" value="1"/>
</dbReference>
<dbReference type="RefSeq" id="WP_249332804.1">
    <property type="nucleotide sequence ID" value="NZ_JACRSY010000015.1"/>
</dbReference>
<evidence type="ECO:0000313" key="2">
    <source>
        <dbReference type="Proteomes" id="UP000655830"/>
    </source>
</evidence>
<sequence>MSLFPFINQEVEEDQVKTSVIPVEYEIDFETGKLTGRLVKGKDAIRIWVHKALLTTRYKYIIYSWDYGHEIEELIGKNYNHDFISAEIKRFIEECLSVNPYILSIDNFSCRFEGKELFCDFTVHTQFGEVSINESYTNL</sequence>
<organism evidence="1 2">
    <name type="scientific">Zhenhengia yiwuensis</name>
    <dbReference type="NCBI Taxonomy" id="2763666"/>
    <lineage>
        <taxon>Bacteria</taxon>
        <taxon>Bacillati</taxon>
        <taxon>Bacillota</taxon>
        <taxon>Clostridia</taxon>
        <taxon>Lachnospirales</taxon>
        <taxon>Lachnospiraceae</taxon>
        <taxon>Zhenhengia</taxon>
    </lineage>
</organism>